<feature type="compositionally biased region" description="Basic residues" evidence="1">
    <location>
        <begin position="38"/>
        <end position="47"/>
    </location>
</feature>
<dbReference type="AlphaFoldDB" id="A0AAD6YX43"/>
<evidence type="ECO:0000313" key="2">
    <source>
        <dbReference type="EMBL" id="KAJ7301070.1"/>
    </source>
</evidence>
<feature type="region of interest" description="Disordered" evidence="1">
    <location>
        <begin position="28"/>
        <end position="60"/>
    </location>
</feature>
<dbReference type="EMBL" id="JARIHO010000144">
    <property type="protein sequence ID" value="KAJ7301070.1"/>
    <property type="molecule type" value="Genomic_DNA"/>
</dbReference>
<gene>
    <name evidence="2" type="ORF">DFH08DRAFT_946190</name>
</gene>
<evidence type="ECO:0000256" key="1">
    <source>
        <dbReference type="SAM" id="MobiDB-lite"/>
    </source>
</evidence>
<evidence type="ECO:0000313" key="3">
    <source>
        <dbReference type="Proteomes" id="UP001218218"/>
    </source>
</evidence>
<organism evidence="2 3">
    <name type="scientific">Mycena albidolilacea</name>
    <dbReference type="NCBI Taxonomy" id="1033008"/>
    <lineage>
        <taxon>Eukaryota</taxon>
        <taxon>Fungi</taxon>
        <taxon>Dikarya</taxon>
        <taxon>Basidiomycota</taxon>
        <taxon>Agaricomycotina</taxon>
        <taxon>Agaricomycetes</taxon>
        <taxon>Agaricomycetidae</taxon>
        <taxon>Agaricales</taxon>
        <taxon>Marasmiineae</taxon>
        <taxon>Mycenaceae</taxon>
        <taxon>Mycena</taxon>
    </lineage>
</organism>
<proteinExistence type="predicted"/>
<keyword evidence="3" id="KW-1185">Reference proteome</keyword>
<comment type="caution">
    <text evidence="2">The sequence shown here is derived from an EMBL/GenBank/DDBJ whole genome shotgun (WGS) entry which is preliminary data.</text>
</comment>
<sequence>MSTPLPSPLLPCAATLILSASTSARLRTPTFVPAHPSTLHRRRRHEPHGRPIIAPGTPVASTPLRLRRSGGLIPHCSPSAVLHPHLLECAARPLQVDTPDLLRAALPPADPAALVTVPREGRVLVRSGLGSVFVIIYQGASFILSCSPGMPMLPARVKTPVLYLTPVYKQSAAGFPQINSGSSGRGADGELVCTVVGKTEQ</sequence>
<dbReference type="Proteomes" id="UP001218218">
    <property type="component" value="Unassembled WGS sequence"/>
</dbReference>
<protein>
    <submittedName>
        <fullName evidence="2">Uncharacterized protein</fullName>
    </submittedName>
</protein>
<reference evidence="2" key="1">
    <citation type="submission" date="2023-03" db="EMBL/GenBank/DDBJ databases">
        <title>Massive genome expansion in bonnet fungi (Mycena s.s.) driven by repeated elements and novel gene families across ecological guilds.</title>
        <authorList>
            <consortium name="Lawrence Berkeley National Laboratory"/>
            <person name="Harder C.B."/>
            <person name="Miyauchi S."/>
            <person name="Viragh M."/>
            <person name="Kuo A."/>
            <person name="Thoen E."/>
            <person name="Andreopoulos B."/>
            <person name="Lu D."/>
            <person name="Skrede I."/>
            <person name="Drula E."/>
            <person name="Henrissat B."/>
            <person name="Morin E."/>
            <person name="Kohler A."/>
            <person name="Barry K."/>
            <person name="LaButti K."/>
            <person name="Morin E."/>
            <person name="Salamov A."/>
            <person name="Lipzen A."/>
            <person name="Mereny Z."/>
            <person name="Hegedus B."/>
            <person name="Baldrian P."/>
            <person name="Stursova M."/>
            <person name="Weitz H."/>
            <person name="Taylor A."/>
            <person name="Grigoriev I.V."/>
            <person name="Nagy L.G."/>
            <person name="Martin F."/>
            <person name="Kauserud H."/>
        </authorList>
    </citation>
    <scope>NUCLEOTIDE SEQUENCE</scope>
    <source>
        <strain evidence="2">CBHHK002</strain>
    </source>
</reference>
<name>A0AAD6YX43_9AGAR</name>
<accession>A0AAD6YX43</accession>